<reference evidence="2" key="2">
    <citation type="submission" date="2015-06" db="EMBL/GenBank/DDBJ databases">
        <title>Complete genome sequence of Spiroplasma eriocheiris TDA-040725-5 (DSM 21848).</title>
        <authorList>
            <person name="Lo W.-S."/>
            <person name="Kuo C.-H."/>
        </authorList>
    </citation>
    <scope>NUCLEOTIDE SEQUENCE [LARGE SCALE GENOMIC DNA]</scope>
    <source>
        <strain evidence="2">TDA-040725-5</strain>
    </source>
</reference>
<evidence type="ECO:0000313" key="2">
    <source>
        <dbReference type="Proteomes" id="UP000035661"/>
    </source>
</evidence>
<protein>
    <submittedName>
        <fullName evidence="1">Uncharacterized protein</fullName>
    </submittedName>
</protein>
<dbReference type="Proteomes" id="UP000035661">
    <property type="component" value="Chromosome"/>
</dbReference>
<dbReference type="EMBL" id="CP011856">
    <property type="protein sequence ID" value="AKM54173.1"/>
    <property type="molecule type" value="Genomic_DNA"/>
</dbReference>
<sequence>MTIEELNIILSPLLKEVKVYKMELMNIELFQKNILNAIELFNLDLEIFLLNTSSFYKNDKKIKELVIKLKELIKLKQDYEKLIISQFKKNRNKNIQTKFNKLSEQLQIHLHNKTTHSPEFTKTFFYKLYFDECEPLLKKIQAIKVINLYKDFIFKFIYEDFLKQEKDRANKKIIELIDVETWCKQKLSKWNEKWVTNQNADPFDLQNYITEINEIKIKKNFIYKEIELYSEIRRLYQESKQNDNNKSYDQTIAR</sequence>
<name>A0A0H3XHI6_9MOLU</name>
<keyword evidence="2" id="KW-1185">Reference proteome</keyword>
<proteinExistence type="predicted"/>
<dbReference type="AlphaFoldDB" id="A0A0H3XHI6"/>
<dbReference type="PATRIC" id="fig|743698.3.peg.602"/>
<organism evidence="1 2">
    <name type="scientific">Spiroplasma eriocheiris</name>
    <dbReference type="NCBI Taxonomy" id="315358"/>
    <lineage>
        <taxon>Bacteria</taxon>
        <taxon>Bacillati</taxon>
        <taxon>Mycoplasmatota</taxon>
        <taxon>Mollicutes</taxon>
        <taxon>Entomoplasmatales</taxon>
        <taxon>Spiroplasmataceae</taxon>
        <taxon>Spiroplasma</taxon>
    </lineage>
</organism>
<accession>A0A0H3XHI6</accession>
<dbReference type="KEGG" id="seri:SERIO_v1c06020"/>
<reference evidence="1 2" key="1">
    <citation type="journal article" date="2015" name="Genome Biol. Evol.">
        <title>Found and Lost: The Fates of Horizontally Acquired Genes in Arthropod-Symbiotic Spiroplasma.</title>
        <authorList>
            <person name="Lo W.S."/>
            <person name="Gasparich G.E."/>
            <person name="Kuo C.H."/>
        </authorList>
    </citation>
    <scope>NUCLEOTIDE SEQUENCE [LARGE SCALE GENOMIC DNA]</scope>
    <source>
        <strain evidence="2">TDA-040725-5</strain>
    </source>
</reference>
<evidence type="ECO:0000313" key="1">
    <source>
        <dbReference type="EMBL" id="AKM54173.1"/>
    </source>
</evidence>
<gene>
    <name evidence="1" type="ORF">SERIO_v1c06020</name>
</gene>
<dbReference type="RefSeq" id="WP_047791407.1">
    <property type="nucleotide sequence ID" value="NZ_CP011856.1"/>
</dbReference>